<feature type="compositionally biased region" description="Low complexity" evidence="1">
    <location>
        <begin position="30"/>
        <end position="39"/>
    </location>
</feature>
<feature type="compositionally biased region" description="Low complexity" evidence="1">
    <location>
        <begin position="134"/>
        <end position="149"/>
    </location>
</feature>
<keyword evidence="2" id="KW-0812">Transmembrane</keyword>
<dbReference type="PANTHER" id="PTHR31157:SF1">
    <property type="entry name" value="SCP DOMAIN-CONTAINING PROTEIN"/>
    <property type="match status" value="1"/>
</dbReference>
<dbReference type="AlphaFoldDB" id="D6A7J8"/>
<keyword evidence="2" id="KW-0472">Membrane</keyword>
<organism evidence="4 5">
    <name type="scientific">Streptomyces viridosporus (strain ATCC 14672 / DSM 40746 / JCM 4963 / KCTC 9882 / NRRL B-12104 / FH 1290)</name>
    <name type="common">Streptomyces ghanaensis</name>
    <dbReference type="NCBI Taxonomy" id="566461"/>
    <lineage>
        <taxon>Bacteria</taxon>
        <taxon>Bacillati</taxon>
        <taxon>Actinomycetota</taxon>
        <taxon>Actinomycetes</taxon>
        <taxon>Kitasatosporales</taxon>
        <taxon>Streptomycetaceae</taxon>
        <taxon>Streptomyces</taxon>
    </lineage>
</organism>
<evidence type="ECO:0000256" key="1">
    <source>
        <dbReference type="SAM" id="MobiDB-lite"/>
    </source>
</evidence>
<protein>
    <submittedName>
        <fullName evidence="4">Predicted protein</fullName>
    </submittedName>
</protein>
<feature type="domain" description="SCP" evidence="3">
    <location>
        <begin position="236"/>
        <end position="349"/>
    </location>
</feature>
<dbReference type="Pfam" id="PF00188">
    <property type="entry name" value="CAP"/>
    <property type="match status" value="1"/>
</dbReference>
<evidence type="ECO:0000259" key="3">
    <source>
        <dbReference type="Pfam" id="PF00188"/>
    </source>
</evidence>
<accession>D6A7J8</accession>
<feature type="region of interest" description="Disordered" evidence="1">
    <location>
        <begin position="97"/>
        <end position="228"/>
    </location>
</feature>
<name>D6A7J8_STRV1</name>
<dbReference type="InterPro" id="IPR014044">
    <property type="entry name" value="CAP_dom"/>
</dbReference>
<dbReference type="Gene3D" id="3.40.33.10">
    <property type="entry name" value="CAP"/>
    <property type="match status" value="1"/>
</dbReference>
<dbReference type="SUPFAM" id="SSF55797">
    <property type="entry name" value="PR-1-like"/>
    <property type="match status" value="1"/>
</dbReference>
<dbReference type="eggNOG" id="COG2340">
    <property type="taxonomic scope" value="Bacteria"/>
</dbReference>
<dbReference type="PANTHER" id="PTHR31157">
    <property type="entry name" value="SCP DOMAIN-CONTAINING PROTEIN"/>
    <property type="match status" value="1"/>
</dbReference>
<proteinExistence type="predicted"/>
<dbReference type="InterPro" id="IPR035940">
    <property type="entry name" value="CAP_sf"/>
</dbReference>
<reference evidence="5" key="1">
    <citation type="submission" date="2008-12" db="EMBL/GenBank/DDBJ databases">
        <title>Annotation of Streptomyces ghanaensis ATCC 14672.</title>
        <authorList>
            <consortium name="The Broad Institute Genome Sequencing Platform"/>
            <consortium name="Broad Institute Microbial Sequencing Center"/>
            <person name="Fischbach M."/>
            <person name="Ward D."/>
            <person name="Young S."/>
            <person name="Kodira C.D."/>
            <person name="Zeng Q."/>
            <person name="Koehrsen M."/>
            <person name="Godfrey P."/>
            <person name="Alvarado L."/>
            <person name="Berlin A.M."/>
            <person name="Borenstein D."/>
            <person name="Chen Z."/>
            <person name="Engels R."/>
            <person name="Freedman E."/>
            <person name="Gellesch M."/>
            <person name="Goldberg J."/>
            <person name="Griggs A."/>
            <person name="Gujja S."/>
            <person name="Heiman D.I."/>
            <person name="Hepburn T.A."/>
            <person name="Howarth C."/>
            <person name="Jen D."/>
            <person name="Larson L."/>
            <person name="Lewis B."/>
            <person name="Mehta T."/>
            <person name="Park D."/>
            <person name="Pearson M."/>
            <person name="Roberts A."/>
            <person name="Saif S."/>
            <person name="Shea T.D."/>
            <person name="Shenoy N."/>
            <person name="Sisk P."/>
            <person name="Stolte C."/>
            <person name="Sykes S.N."/>
            <person name="Walk T."/>
            <person name="White J."/>
            <person name="Yandava C."/>
            <person name="Straight P."/>
            <person name="Clardy J."/>
            <person name="Hung D."/>
            <person name="Kolter R."/>
            <person name="Mekalanos J."/>
            <person name="Walker S."/>
            <person name="Walsh C.T."/>
            <person name="Wieland B.L.C."/>
            <person name="Ilzarbe M."/>
            <person name="Galagan J."/>
            <person name="Nusbaum C."/>
            <person name="Birren B."/>
        </authorList>
    </citation>
    <scope>NUCLEOTIDE SEQUENCE [LARGE SCALE GENOMIC DNA]</scope>
    <source>
        <strain evidence="5">ATCC 14672 / DSM 40746 / JCM 4963 / KCTC 9882 / NRRL B-12104 / FH 1290</strain>
    </source>
</reference>
<evidence type="ECO:0000256" key="2">
    <source>
        <dbReference type="SAM" id="Phobius"/>
    </source>
</evidence>
<keyword evidence="2" id="KW-1133">Transmembrane helix</keyword>
<dbReference type="Proteomes" id="UP000003824">
    <property type="component" value="Unassembled WGS sequence"/>
</dbReference>
<dbReference type="CDD" id="cd05379">
    <property type="entry name" value="CAP_bacterial"/>
    <property type="match status" value="1"/>
</dbReference>
<feature type="compositionally biased region" description="Basic and acidic residues" evidence="1">
    <location>
        <begin position="152"/>
        <end position="163"/>
    </location>
</feature>
<feature type="compositionally biased region" description="Polar residues" evidence="1">
    <location>
        <begin position="272"/>
        <end position="282"/>
    </location>
</feature>
<sequence>MRGLLTRQQEHRGACHGRGGMLSRPPQGPRTPTRRSSSAALCARRRAVPRMTSLRTAGVRSLMGKHRQQKKYRRTVVAAAALGVIGIPSVAMACTDWPGGGQRQDQGAAAPSSAEDRWTGADRYHRWSSEHGGATAAPSDAPAATASPSKDGAPKHGSAEPSHKQQKKKTAVEASASRPSTAAPKPSTTASKPTTAPKPSATAPKPTTAAPEPAAGAPSPAATGGTEASGAVAEVVELVNAERSKAGCSPVKVNATLTEAAQKHSEDMAASRTMSHTGSDGSSPADRITRAGYNWSTYGENVAYGYSTPAQVMAGWMDSPGHKENILNCAFEEIGVGLAQPNSYWTQNFGTAR</sequence>
<feature type="compositionally biased region" description="Low complexity" evidence="1">
    <location>
        <begin position="173"/>
        <end position="228"/>
    </location>
</feature>
<gene>
    <name evidence="4" type="ORF">SSFG_01364</name>
</gene>
<feature type="region of interest" description="Disordered" evidence="1">
    <location>
        <begin position="1"/>
        <end position="39"/>
    </location>
</feature>
<feature type="compositionally biased region" description="Basic and acidic residues" evidence="1">
    <location>
        <begin position="114"/>
        <end position="129"/>
    </location>
</feature>
<feature type="region of interest" description="Disordered" evidence="1">
    <location>
        <begin position="262"/>
        <end position="286"/>
    </location>
</feature>
<dbReference type="EMBL" id="DS999641">
    <property type="protein sequence ID" value="EFE66111.2"/>
    <property type="molecule type" value="Genomic_DNA"/>
</dbReference>
<evidence type="ECO:0000313" key="5">
    <source>
        <dbReference type="Proteomes" id="UP000003824"/>
    </source>
</evidence>
<feature type="transmembrane region" description="Helical" evidence="2">
    <location>
        <begin position="75"/>
        <end position="93"/>
    </location>
</feature>
<evidence type="ECO:0000313" key="4">
    <source>
        <dbReference type="EMBL" id="EFE66111.2"/>
    </source>
</evidence>